<dbReference type="InterPro" id="IPR001789">
    <property type="entry name" value="Sig_transdc_resp-reg_receiver"/>
</dbReference>
<keyword evidence="1" id="KW-0597">Phosphoprotein</keyword>
<dbReference type="OrthoDB" id="1646880at2"/>
<dbReference type="KEGG" id="fpf:DCC35_03130"/>
<feature type="domain" description="Response regulatory" evidence="2">
    <location>
        <begin position="4"/>
        <end position="117"/>
    </location>
</feature>
<dbReference type="InterPro" id="IPR011006">
    <property type="entry name" value="CheY-like_superfamily"/>
</dbReference>
<evidence type="ECO:0008006" key="6">
    <source>
        <dbReference type="Google" id="ProtNLM"/>
    </source>
</evidence>
<dbReference type="RefSeq" id="WP_137089417.1">
    <property type="nucleotide sequence ID" value="NZ_CP028923.1"/>
</dbReference>
<sequence length="251" mass="29384">MIVKVIIADDEPNARDYLNRLLKEESDVKVIGECRNGAEVIDMIKNENDPVILFLDIQMPGINGIDVARKIEKKNIYIIFTTAYDEYAIDAFEVNAYDYLLKPFDDSRLRKALNKAFSRIQNDLQAELSNKLLNVYDEFKKNQSDLLTEIIIKEKGLERRINVEDILYFESESVYVRIITKDKSDLYRTPMNNLENNLPAFFIRIHRAYIINLNKVSEYKYMNNNCFQFKMNNGVCITSSRSYKSLIQDNL</sequence>
<dbReference type="Gene3D" id="2.40.50.1020">
    <property type="entry name" value="LytTr DNA-binding domain"/>
    <property type="match status" value="1"/>
</dbReference>
<reference evidence="4 5" key="1">
    <citation type="submission" date="2018-04" db="EMBL/GenBank/DDBJ databases">
        <title>Complete genome uncultured novel isolate.</title>
        <authorList>
            <person name="Merlino G."/>
        </authorList>
    </citation>
    <scope>NUCLEOTIDE SEQUENCE [LARGE SCALE GENOMIC DNA]</scope>
    <source>
        <strain evidence="5">R1DC9</strain>
    </source>
</reference>
<dbReference type="GO" id="GO:0000156">
    <property type="term" value="F:phosphorelay response regulator activity"/>
    <property type="evidence" value="ECO:0007669"/>
    <property type="project" value="InterPro"/>
</dbReference>
<dbReference type="PANTHER" id="PTHR37299">
    <property type="entry name" value="TRANSCRIPTIONAL REGULATOR-RELATED"/>
    <property type="match status" value="1"/>
</dbReference>
<proteinExistence type="predicted"/>
<dbReference type="PROSITE" id="PS50930">
    <property type="entry name" value="HTH_LYTTR"/>
    <property type="match status" value="1"/>
</dbReference>
<evidence type="ECO:0000313" key="5">
    <source>
        <dbReference type="Proteomes" id="UP000298616"/>
    </source>
</evidence>
<dbReference type="Pfam" id="PF00072">
    <property type="entry name" value="Response_reg"/>
    <property type="match status" value="1"/>
</dbReference>
<gene>
    <name evidence="4" type="ORF">DCC35_03130</name>
</gene>
<dbReference type="Pfam" id="PF04397">
    <property type="entry name" value="LytTR"/>
    <property type="match status" value="1"/>
</dbReference>
<evidence type="ECO:0000256" key="1">
    <source>
        <dbReference type="PROSITE-ProRule" id="PRU00169"/>
    </source>
</evidence>
<dbReference type="SUPFAM" id="SSF52172">
    <property type="entry name" value="CheY-like"/>
    <property type="match status" value="1"/>
</dbReference>
<dbReference type="PANTHER" id="PTHR37299:SF1">
    <property type="entry name" value="STAGE 0 SPORULATION PROTEIN A HOMOLOG"/>
    <property type="match status" value="1"/>
</dbReference>
<dbReference type="InterPro" id="IPR046947">
    <property type="entry name" value="LytR-like"/>
</dbReference>
<dbReference type="Proteomes" id="UP000298616">
    <property type="component" value="Chromosome"/>
</dbReference>
<dbReference type="AlphaFoldDB" id="A0A4D7JFC1"/>
<dbReference type="SMART" id="SM00850">
    <property type="entry name" value="LytTR"/>
    <property type="match status" value="1"/>
</dbReference>
<dbReference type="GO" id="GO:0003677">
    <property type="term" value="F:DNA binding"/>
    <property type="evidence" value="ECO:0007669"/>
    <property type="project" value="InterPro"/>
</dbReference>
<evidence type="ECO:0000259" key="2">
    <source>
        <dbReference type="PROSITE" id="PS50110"/>
    </source>
</evidence>
<name>A0A4D7JFC1_9BACT</name>
<evidence type="ECO:0000313" key="4">
    <source>
        <dbReference type="EMBL" id="QCK13823.1"/>
    </source>
</evidence>
<evidence type="ECO:0000259" key="3">
    <source>
        <dbReference type="PROSITE" id="PS50930"/>
    </source>
</evidence>
<dbReference type="Gene3D" id="3.40.50.2300">
    <property type="match status" value="1"/>
</dbReference>
<dbReference type="SMART" id="SM00448">
    <property type="entry name" value="REC"/>
    <property type="match status" value="1"/>
</dbReference>
<dbReference type="PROSITE" id="PS50110">
    <property type="entry name" value="RESPONSE_REGULATORY"/>
    <property type="match status" value="1"/>
</dbReference>
<feature type="domain" description="HTH LytTR-type" evidence="3">
    <location>
        <begin position="150"/>
        <end position="251"/>
    </location>
</feature>
<protein>
    <recommendedName>
        <fullName evidence="6">DNA-binding response regulator</fullName>
    </recommendedName>
</protein>
<keyword evidence="5" id="KW-1185">Reference proteome</keyword>
<dbReference type="EMBL" id="CP028923">
    <property type="protein sequence ID" value="QCK13823.1"/>
    <property type="molecule type" value="Genomic_DNA"/>
</dbReference>
<feature type="modified residue" description="4-aspartylphosphate" evidence="1">
    <location>
        <position position="56"/>
    </location>
</feature>
<dbReference type="InterPro" id="IPR007492">
    <property type="entry name" value="LytTR_DNA-bd_dom"/>
</dbReference>
<organism evidence="4 5">
    <name type="scientific">Mangrovivirga cuniculi</name>
    <dbReference type="NCBI Taxonomy" id="2715131"/>
    <lineage>
        <taxon>Bacteria</taxon>
        <taxon>Pseudomonadati</taxon>
        <taxon>Bacteroidota</taxon>
        <taxon>Cytophagia</taxon>
        <taxon>Cytophagales</taxon>
        <taxon>Mangrovivirgaceae</taxon>
        <taxon>Mangrovivirga</taxon>
    </lineage>
</organism>
<accession>A0A4D7JFC1</accession>